<dbReference type="SUPFAM" id="SSF52047">
    <property type="entry name" value="RNI-like"/>
    <property type="match status" value="1"/>
</dbReference>
<dbReference type="Proteomes" id="UP000601435">
    <property type="component" value="Unassembled WGS sequence"/>
</dbReference>
<keyword evidence="2" id="KW-1185">Reference proteome</keyword>
<evidence type="ECO:0000313" key="1">
    <source>
        <dbReference type="EMBL" id="CAE7350606.1"/>
    </source>
</evidence>
<proteinExistence type="predicted"/>
<feature type="non-terminal residue" evidence="1">
    <location>
        <position position="1"/>
    </location>
</feature>
<protein>
    <submittedName>
        <fullName evidence="1">Uncharacterized protein</fullName>
    </submittedName>
</protein>
<dbReference type="InterPro" id="IPR032675">
    <property type="entry name" value="LRR_dom_sf"/>
</dbReference>
<dbReference type="AlphaFoldDB" id="A0A812PNZ1"/>
<organism evidence="1 2">
    <name type="scientific">Symbiodinium necroappetens</name>
    <dbReference type="NCBI Taxonomy" id="1628268"/>
    <lineage>
        <taxon>Eukaryota</taxon>
        <taxon>Sar</taxon>
        <taxon>Alveolata</taxon>
        <taxon>Dinophyceae</taxon>
        <taxon>Suessiales</taxon>
        <taxon>Symbiodiniaceae</taxon>
        <taxon>Symbiodinium</taxon>
    </lineage>
</organism>
<sequence length="225" mass="24764">SATLCLPDALQLQELFLEVPGLATLDLSDWAVFGELRQLELRGCNLQELALPQGGELRRITLRATQLPKLQFWLKAAESVDVQAPNISHLHIGGCAGLSSRCLSHLLAGCQQLEQLQLSHCSSVESLELSSTSLEELKLRLSRSHRLQTLRLRCPSLTCIALPLAPLAGANLRRLSLESARLTRLDLSSLRWQELLELSRVLGMLGVLFSVEDWVPNASSQVCQG</sequence>
<reference evidence="1" key="1">
    <citation type="submission" date="2021-02" db="EMBL/GenBank/DDBJ databases">
        <authorList>
            <person name="Dougan E. K."/>
            <person name="Rhodes N."/>
            <person name="Thang M."/>
            <person name="Chan C."/>
        </authorList>
    </citation>
    <scope>NUCLEOTIDE SEQUENCE</scope>
</reference>
<comment type="caution">
    <text evidence="1">The sequence shown here is derived from an EMBL/GenBank/DDBJ whole genome shotgun (WGS) entry which is preliminary data.</text>
</comment>
<dbReference type="Gene3D" id="3.80.10.10">
    <property type="entry name" value="Ribonuclease Inhibitor"/>
    <property type="match status" value="1"/>
</dbReference>
<gene>
    <name evidence="1" type="ORF">SNEC2469_LOCUS9099</name>
</gene>
<dbReference type="EMBL" id="CAJNJA010014809">
    <property type="protein sequence ID" value="CAE7350606.1"/>
    <property type="molecule type" value="Genomic_DNA"/>
</dbReference>
<evidence type="ECO:0000313" key="2">
    <source>
        <dbReference type="Proteomes" id="UP000601435"/>
    </source>
</evidence>
<dbReference type="OrthoDB" id="3219396at2759"/>
<name>A0A812PNZ1_9DINO</name>
<accession>A0A812PNZ1</accession>